<dbReference type="InterPro" id="IPR017853">
    <property type="entry name" value="GH"/>
</dbReference>
<keyword evidence="4" id="KW-1185">Reference proteome</keyword>
<proteinExistence type="predicted"/>
<dbReference type="AlphaFoldDB" id="A0AAQ3NR68"/>
<protein>
    <recommendedName>
        <fullName evidence="2">RRP12 N-terminal HEAT domain-containing protein</fullName>
    </recommendedName>
</protein>
<dbReference type="GO" id="GO:0003844">
    <property type="term" value="F:1,4-alpha-glucan branching enzyme activity"/>
    <property type="evidence" value="ECO:0007669"/>
    <property type="project" value="TreeGrafter"/>
</dbReference>
<evidence type="ECO:0000313" key="3">
    <source>
        <dbReference type="EMBL" id="WVZ13783.1"/>
    </source>
</evidence>
<dbReference type="Gene3D" id="3.20.20.80">
    <property type="entry name" value="Glycosidases"/>
    <property type="match status" value="1"/>
</dbReference>
<dbReference type="EMBL" id="CP144697">
    <property type="protein sequence ID" value="WVZ13783.1"/>
    <property type="molecule type" value="Genomic_DNA"/>
</dbReference>
<dbReference type="Proteomes" id="UP001374535">
    <property type="component" value="Chromosome 4"/>
</dbReference>
<feature type="transmembrane region" description="Helical" evidence="1">
    <location>
        <begin position="6"/>
        <end position="24"/>
    </location>
</feature>
<evidence type="ECO:0000256" key="1">
    <source>
        <dbReference type="SAM" id="Phobius"/>
    </source>
</evidence>
<name>A0AAQ3NR68_VIGMU</name>
<dbReference type="PANTHER" id="PTHR43651:SF4">
    <property type="entry name" value="1,4-ALPHA-GLUCAN-BRANCHING ENZYME 3, CHLOROPLASTIC_AMYLOPLASTIC"/>
    <property type="match status" value="1"/>
</dbReference>
<sequence length="254" mass="29029">CHLALYFVFTVYVGLSWISSFAGFHRSSKKMKVREVGGAKASTGEGTKEAQQILYILDVLKECLPFLSQKSKTSILNYFKYRLDLHQPLVTRCITDGLNFLSLSIARRVYFNTPNGPLERVLLELHMCSQVNLIWILEKVDGKQAYAIHWEPPPEQEYKWKNRSPKVPKSLRIYEGHDKVLPYIKEAGYNAIQLIVIVEHKDYFTVVTCSNIDSMVHVTNDFAVSSRYGTLEDFKRLADEAHGIGLVGLPIWSN</sequence>
<keyword evidence="1" id="KW-0812">Transmembrane</keyword>
<dbReference type="InterPro" id="IPR057860">
    <property type="entry name" value="HEAT_RRP12_N"/>
</dbReference>
<dbReference type="PANTHER" id="PTHR43651">
    <property type="entry name" value="1,4-ALPHA-GLUCAN-BRANCHING ENZYME"/>
    <property type="match status" value="1"/>
</dbReference>
<evidence type="ECO:0000259" key="2">
    <source>
        <dbReference type="Pfam" id="PF25772"/>
    </source>
</evidence>
<dbReference type="GO" id="GO:0005737">
    <property type="term" value="C:cytoplasm"/>
    <property type="evidence" value="ECO:0007669"/>
    <property type="project" value="TreeGrafter"/>
</dbReference>
<keyword evidence="1" id="KW-1133">Transmembrane helix</keyword>
<dbReference type="Pfam" id="PF25772">
    <property type="entry name" value="HEAT_RRP12_N"/>
    <property type="match status" value="1"/>
</dbReference>
<feature type="domain" description="RRP12 N-terminal HEAT" evidence="2">
    <location>
        <begin position="34"/>
        <end position="105"/>
    </location>
</feature>
<dbReference type="GO" id="GO:0005975">
    <property type="term" value="P:carbohydrate metabolic process"/>
    <property type="evidence" value="ECO:0007669"/>
    <property type="project" value="TreeGrafter"/>
</dbReference>
<organism evidence="3 4">
    <name type="scientific">Vigna mungo</name>
    <name type="common">Black gram</name>
    <name type="synonym">Phaseolus mungo</name>
    <dbReference type="NCBI Taxonomy" id="3915"/>
    <lineage>
        <taxon>Eukaryota</taxon>
        <taxon>Viridiplantae</taxon>
        <taxon>Streptophyta</taxon>
        <taxon>Embryophyta</taxon>
        <taxon>Tracheophyta</taxon>
        <taxon>Spermatophyta</taxon>
        <taxon>Magnoliopsida</taxon>
        <taxon>eudicotyledons</taxon>
        <taxon>Gunneridae</taxon>
        <taxon>Pentapetalae</taxon>
        <taxon>rosids</taxon>
        <taxon>fabids</taxon>
        <taxon>Fabales</taxon>
        <taxon>Fabaceae</taxon>
        <taxon>Papilionoideae</taxon>
        <taxon>50 kb inversion clade</taxon>
        <taxon>NPAAA clade</taxon>
        <taxon>indigoferoid/millettioid clade</taxon>
        <taxon>Phaseoleae</taxon>
        <taxon>Vigna</taxon>
    </lineage>
</organism>
<reference evidence="3 4" key="1">
    <citation type="journal article" date="2023" name="Life. Sci Alliance">
        <title>Evolutionary insights into 3D genome organization and epigenetic landscape of Vigna mungo.</title>
        <authorList>
            <person name="Junaid A."/>
            <person name="Singh B."/>
            <person name="Bhatia S."/>
        </authorList>
    </citation>
    <scope>NUCLEOTIDE SEQUENCE [LARGE SCALE GENOMIC DNA]</scope>
    <source>
        <strain evidence="3">Urdbean</strain>
    </source>
</reference>
<feature type="non-terminal residue" evidence="3">
    <location>
        <position position="1"/>
    </location>
</feature>
<gene>
    <name evidence="3" type="ORF">V8G54_011349</name>
</gene>
<keyword evidence="1" id="KW-0472">Membrane</keyword>
<accession>A0AAQ3NR68</accession>
<evidence type="ECO:0000313" key="4">
    <source>
        <dbReference type="Proteomes" id="UP001374535"/>
    </source>
</evidence>
<dbReference type="SUPFAM" id="SSF51445">
    <property type="entry name" value="(Trans)glycosidases"/>
    <property type="match status" value="1"/>
</dbReference>